<organism evidence="1 2">
    <name type="scientific">Terrabacter carboxydivorans</name>
    <dbReference type="NCBI Taxonomy" id="619730"/>
    <lineage>
        <taxon>Bacteria</taxon>
        <taxon>Bacillati</taxon>
        <taxon>Actinomycetota</taxon>
        <taxon>Actinomycetes</taxon>
        <taxon>Micrococcales</taxon>
        <taxon>Intrasporangiaceae</taxon>
        <taxon>Terrabacter</taxon>
    </lineage>
</organism>
<evidence type="ECO:0008006" key="3">
    <source>
        <dbReference type="Google" id="ProtNLM"/>
    </source>
</evidence>
<dbReference type="Proteomes" id="UP001500730">
    <property type="component" value="Unassembled WGS sequence"/>
</dbReference>
<evidence type="ECO:0000313" key="1">
    <source>
        <dbReference type="EMBL" id="GAA2499233.1"/>
    </source>
</evidence>
<dbReference type="Pfam" id="PF13830">
    <property type="entry name" value="DUF4192"/>
    <property type="match status" value="1"/>
</dbReference>
<accession>A0ABP5ZID4</accession>
<proteinExistence type="predicted"/>
<gene>
    <name evidence="1" type="ORF">GCM10009858_41960</name>
</gene>
<protein>
    <recommendedName>
        <fullName evidence="3">DUF4192 family protein</fullName>
    </recommendedName>
</protein>
<dbReference type="RefSeq" id="WP_344257045.1">
    <property type="nucleotide sequence ID" value="NZ_BAAARE010000026.1"/>
</dbReference>
<name>A0ABP5ZID4_9MICO</name>
<dbReference type="InterPro" id="IPR025447">
    <property type="entry name" value="DUF4192"/>
</dbReference>
<dbReference type="EMBL" id="BAAARE010000026">
    <property type="protein sequence ID" value="GAA2499233.1"/>
    <property type="molecule type" value="Genomic_DNA"/>
</dbReference>
<reference evidence="2" key="1">
    <citation type="journal article" date="2019" name="Int. J. Syst. Evol. Microbiol.">
        <title>The Global Catalogue of Microorganisms (GCM) 10K type strain sequencing project: providing services to taxonomists for standard genome sequencing and annotation.</title>
        <authorList>
            <consortium name="The Broad Institute Genomics Platform"/>
            <consortium name="The Broad Institute Genome Sequencing Center for Infectious Disease"/>
            <person name="Wu L."/>
            <person name="Ma J."/>
        </authorList>
    </citation>
    <scope>NUCLEOTIDE SEQUENCE [LARGE SCALE GENOMIC DNA]</scope>
    <source>
        <strain evidence="2">JCM 16259</strain>
    </source>
</reference>
<keyword evidence="2" id="KW-1185">Reference proteome</keyword>
<evidence type="ECO:0000313" key="2">
    <source>
        <dbReference type="Proteomes" id="UP001500730"/>
    </source>
</evidence>
<comment type="caution">
    <text evidence="1">The sequence shown here is derived from an EMBL/GenBank/DDBJ whole genome shotgun (WGS) entry which is preliminary data.</text>
</comment>
<sequence length="138" mass="15283">MTTPPVTLRSPADLLAVVPHLLGFEPRQSIIVVAIRVNKIGLSQRIDLPEHERVEEVSHAILRHVIRDAAKAALLVGYEEFAGESLPLIEAITARLKQRDVAVRDRIVVHEGRWRSLDCVEAFCCPPGGSPLPSCQWP</sequence>